<dbReference type="EMBL" id="KN839871">
    <property type="protein sequence ID" value="KIJ60498.1"/>
    <property type="molecule type" value="Genomic_DNA"/>
</dbReference>
<feature type="transmembrane region" description="Helical" evidence="1">
    <location>
        <begin position="16"/>
        <end position="37"/>
    </location>
</feature>
<name>A0A0C9VYN2_9AGAM</name>
<evidence type="ECO:0000313" key="2">
    <source>
        <dbReference type="EMBL" id="KIJ58503.1"/>
    </source>
</evidence>
<dbReference type="HOGENOM" id="CLU_2360008_0_0_1"/>
<keyword evidence="4" id="KW-1185">Reference proteome</keyword>
<evidence type="ECO:0000313" key="3">
    <source>
        <dbReference type="EMBL" id="KIJ60498.1"/>
    </source>
</evidence>
<keyword evidence="1" id="KW-0472">Membrane</keyword>
<gene>
    <name evidence="3" type="ORF">HYDPIDRAFT_116987</name>
    <name evidence="2" type="ORF">HYDPIDRAFT_119476</name>
</gene>
<keyword evidence="1" id="KW-0812">Transmembrane</keyword>
<protein>
    <submittedName>
        <fullName evidence="2">Uncharacterized protein</fullName>
    </submittedName>
</protein>
<feature type="transmembrane region" description="Helical" evidence="1">
    <location>
        <begin position="76"/>
        <end position="94"/>
    </location>
</feature>
<dbReference type="EMBL" id="KN839933">
    <property type="protein sequence ID" value="KIJ58503.1"/>
    <property type="molecule type" value="Genomic_DNA"/>
</dbReference>
<keyword evidence="1" id="KW-1133">Transmembrane helix</keyword>
<accession>A0A0C9VYN2</accession>
<organism evidence="2 4">
    <name type="scientific">Hydnomerulius pinastri MD-312</name>
    <dbReference type="NCBI Taxonomy" id="994086"/>
    <lineage>
        <taxon>Eukaryota</taxon>
        <taxon>Fungi</taxon>
        <taxon>Dikarya</taxon>
        <taxon>Basidiomycota</taxon>
        <taxon>Agaricomycotina</taxon>
        <taxon>Agaricomycetes</taxon>
        <taxon>Agaricomycetidae</taxon>
        <taxon>Boletales</taxon>
        <taxon>Boletales incertae sedis</taxon>
        <taxon>Leucogyrophana</taxon>
    </lineage>
</organism>
<evidence type="ECO:0000313" key="4">
    <source>
        <dbReference type="Proteomes" id="UP000053820"/>
    </source>
</evidence>
<sequence>MGSTFVMASNAGSRRSTINCVIVTAVIASVCCMKFAAVSVSRVKIDRDARLQEDRQEGRCRNTTERPDVQNHNHRLIYRVALIVFRSALAAFATTP</sequence>
<evidence type="ECO:0000256" key="1">
    <source>
        <dbReference type="SAM" id="Phobius"/>
    </source>
</evidence>
<reference evidence="2 4" key="1">
    <citation type="submission" date="2014-04" db="EMBL/GenBank/DDBJ databases">
        <title>Evolutionary Origins and Diversification of the Mycorrhizal Mutualists.</title>
        <authorList>
            <consortium name="DOE Joint Genome Institute"/>
            <consortium name="Mycorrhizal Genomics Consortium"/>
            <person name="Kohler A."/>
            <person name="Kuo A."/>
            <person name="Nagy L.G."/>
            <person name="Floudas D."/>
            <person name="Copeland A."/>
            <person name="Barry K.W."/>
            <person name="Cichocki N."/>
            <person name="Veneault-Fourrey C."/>
            <person name="LaButti K."/>
            <person name="Lindquist E.A."/>
            <person name="Lipzen A."/>
            <person name="Lundell T."/>
            <person name="Morin E."/>
            <person name="Murat C."/>
            <person name="Riley R."/>
            <person name="Ohm R."/>
            <person name="Sun H."/>
            <person name="Tunlid A."/>
            <person name="Henrissat B."/>
            <person name="Grigoriev I.V."/>
            <person name="Hibbett D.S."/>
            <person name="Martin F."/>
        </authorList>
    </citation>
    <scope>NUCLEOTIDE SEQUENCE [LARGE SCALE GENOMIC DNA]</scope>
    <source>
        <strain evidence="2 4">MD-312</strain>
    </source>
</reference>
<proteinExistence type="predicted"/>
<dbReference type="Proteomes" id="UP000053820">
    <property type="component" value="Unassembled WGS sequence"/>
</dbReference>
<dbReference type="AlphaFoldDB" id="A0A0C9VYN2"/>